<comment type="caution">
    <text evidence="1">The sequence shown here is derived from an EMBL/GenBank/DDBJ whole genome shotgun (WGS) entry which is preliminary data.</text>
</comment>
<gene>
    <name evidence="1" type="ORF">PDJAM_G00005020</name>
</gene>
<sequence>MRPVDGCRGWVPGITIATDIICGFPGETDEDFQQTMELVRKYRFPSLFINQFYPRPGTPAAKMEQVPAHVKKQRTKELSALFHSYNPYDHKVGERQSVLVTEESFDAQYYVAHNKFYEQVLVPKKTEFKGKMIEVDIFEAGKHFLRGRPVEDSTVITPSISQPLEKGEISGLSQKLKASSQNGIHAPLPPASIGCSWILDGQGLKVLSVGLTLLAVVVVFIFEKLQ</sequence>
<accession>A0ACC5XYP7</accession>
<proteinExistence type="predicted"/>
<reference evidence="1" key="1">
    <citation type="submission" date="2020-02" db="EMBL/GenBank/DDBJ databases">
        <title>Genome sequencing of the panga catfish, Pangasius djambal.</title>
        <authorList>
            <person name="Wen M."/>
            <person name="Zahm M."/>
            <person name="Roques C."/>
            <person name="Cabau C."/>
            <person name="Klopp C."/>
            <person name="Donnadieu C."/>
            <person name="Jouanno E."/>
            <person name="Avarre J.-C."/>
            <person name="Campet M."/>
            <person name="Ha T."/>
            <person name="Dugue R."/>
            <person name="Lampietro C."/>
            <person name="Louis A."/>
            <person name="Herpin A."/>
            <person name="Echchiki A."/>
            <person name="Berthelot C."/>
            <person name="Parey E."/>
            <person name="Roest-Crollius H."/>
            <person name="Braasch I."/>
            <person name="Postlethwait J.H."/>
            <person name="Bobe J."/>
            <person name="Montfort J."/>
            <person name="Bouchez O."/>
            <person name="Begum T."/>
            <person name="Schartl M."/>
            <person name="Gustiano R."/>
            <person name="Guiguen Y."/>
        </authorList>
    </citation>
    <scope>NUCLEOTIDE SEQUENCE</scope>
    <source>
        <strain evidence="1">Pdj_M5554</strain>
    </source>
</reference>
<protein>
    <submittedName>
        <fullName evidence="1">Uncharacterized protein</fullName>
    </submittedName>
</protein>
<evidence type="ECO:0000313" key="1">
    <source>
        <dbReference type="EMBL" id="MCJ8728490.1"/>
    </source>
</evidence>
<keyword evidence="2" id="KW-1185">Reference proteome</keyword>
<name>A0ACC5XYP7_9TELE</name>
<evidence type="ECO:0000313" key="2">
    <source>
        <dbReference type="Proteomes" id="UP000830395"/>
    </source>
</evidence>
<dbReference type="Proteomes" id="UP000830395">
    <property type="component" value="Chromosome 1"/>
</dbReference>
<dbReference type="EMBL" id="CM040975">
    <property type="protein sequence ID" value="MCJ8728490.1"/>
    <property type="molecule type" value="Genomic_DNA"/>
</dbReference>
<organism evidence="1 2">
    <name type="scientific">Pangasius djambal</name>
    <dbReference type="NCBI Taxonomy" id="1691987"/>
    <lineage>
        <taxon>Eukaryota</taxon>
        <taxon>Metazoa</taxon>
        <taxon>Chordata</taxon>
        <taxon>Craniata</taxon>
        <taxon>Vertebrata</taxon>
        <taxon>Euteleostomi</taxon>
        <taxon>Actinopterygii</taxon>
        <taxon>Neopterygii</taxon>
        <taxon>Teleostei</taxon>
        <taxon>Ostariophysi</taxon>
        <taxon>Siluriformes</taxon>
        <taxon>Pangasiidae</taxon>
        <taxon>Pangasius</taxon>
    </lineage>
</organism>